<proteinExistence type="predicted"/>
<evidence type="ECO:0000313" key="1">
    <source>
        <dbReference type="EMBL" id="MFB9468800.1"/>
    </source>
</evidence>
<dbReference type="Gene3D" id="3.30.1310.10">
    <property type="entry name" value="Nucleoid-associated protein YbaB-like domain"/>
    <property type="match status" value="1"/>
</dbReference>
<dbReference type="InterPro" id="IPR004401">
    <property type="entry name" value="YbaB/EbfC"/>
</dbReference>
<reference evidence="1 2" key="1">
    <citation type="submission" date="2024-09" db="EMBL/GenBank/DDBJ databases">
        <authorList>
            <person name="Sun Q."/>
            <person name="Mori K."/>
        </authorList>
    </citation>
    <scope>NUCLEOTIDE SEQUENCE [LARGE SCALE GENOMIC DNA]</scope>
    <source>
        <strain evidence="1 2">JCM 3324</strain>
    </source>
</reference>
<sequence length="147" mass="16263">MMDRDFDFSGVDVDELLKKNEAQMARIAELGPALEEIVGTGQDEDGLVTVEFVAAGLKDVILHPKAMRLSSGELAARIKEAFTAAAADLQRQTSEAMEDLFGEDNPMRWAGNPDGAMEMIHRAESAYNRTFEDVMGELVRIRNRMEG</sequence>
<dbReference type="InterPro" id="IPR036894">
    <property type="entry name" value="YbaB-like_sf"/>
</dbReference>
<name>A0ABV5NES9_9ACTN</name>
<dbReference type="Proteomes" id="UP001589568">
    <property type="component" value="Unassembled WGS sequence"/>
</dbReference>
<dbReference type="SUPFAM" id="SSF82607">
    <property type="entry name" value="YbaB-like"/>
    <property type="match status" value="1"/>
</dbReference>
<dbReference type="EMBL" id="JBHMCF010000003">
    <property type="protein sequence ID" value="MFB9468800.1"/>
    <property type="molecule type" value="Genomic_DNA"/>
</dbReference>
<protein>
    <submittedName>
        <fullName evidence="1">YbaB/EbfC family nucleoid-associated protein</fullName>
    </submittedName>
</protein>
<keyword evidence="2" id="KW-1185">Reference proteome</keyword>
<evidence type="ECO:0000313" key="2">
    <source>
        <dbReference type="Proteomes" id="UP001589568"/>
    </source>
</evidence>
<accession>A0ABV5NES9</accession>
<dbReference type="Pfam" id="PF02575">
    <property type="entry name" value="YbaB_DNA_bd"/>
    <property type="match status" value="1"/>
</dbReference>
<comment type="caution">
    <text evidence="1">The sequence shown here is derived from an EMBL/GenBank/DDBJ whole genome shotgun (WGS) entry which is preliminary data.</text>
</comment>
<dbReference type="RefSeq" id="WP_345396286.1">
    <property type="nucleotide sequence ID" value="NZ_BAAAXS010000001.1"/>
</dbReference>
<gene>
    <name evidence="1" type="ORF">ACFFR3_04740</name>
</gene>
<organism evidence="1 2">
    <name type="scientific">Nonomuraea salmonea</name>
    <dbReference type="NCBI Taxonomy" id="46181"/>
    <lineage>
        <taxon>Bacteria</taxon>
        <taxon>Bacillati</taxon>
        <taxon>Actinomycetota</taxon>
        <taxon>Actinomycetes</taxon>
        <taxon>Streptosporangiales</taxon>
        <taxon>Streptosporangiaceae</taxon>
        <taxon>Nonomuraea</taxon>
    </lineage>
</organism>